<keyword evidence="4" id="KW-0418">Kinase</keyword>
<keyword evidence="2" id="KW-0472">Membrane</keyword>
<dbReference type="Proteomes" id="UP000001890">
    <property type="component" value="Chromosome"/>
</dbReference>
<dbReference type="CDD" id="cd00060">
    <property type="entry name" value="FHA"/>
    <property type="match status" value="1"/>
</dbReference>
<name>D2UE52_XANAP</name>
<accession>D2UE52</accession>
<keyword evidence="2" id="KW-1133">Transmembrane helix</keyword>
<gene>
    <name evidence="4" type="ordered locus">XALc_1707</name>
</gene>
<keyword evidence="2" id="KW-0812">Transmembrane</keyword>
<evidence type="ECO:0000256" key="1">
    <source>
        <dbReference type="SAM" id="MobiDB-lite"/>
    </source>
</evidence>
<feature type="domain" description="FHA" evidence="3">
    <location>
        <begin position="167"/>
        <end position="215"/>
    </location>
</feature>
<feature type="region of interest" description="Disordered" evidence="1">
    <location>
        <begin position="241"/>
        <end position="262"/>
    </location>
</feature>
<proteinExistence type="predicted"/>
<dbReference type="EMBL" id="FP565176">
    <property type="protein sequence ID" value="CBA16203.1"/>
    <property type="molecule type" value="Genomic_DNA"/>
</dbReference>
<keyword evidence="5" id="KW-1185">Reference proteome</keyword>
<dbReference type="Gene3D" id="2.60.200.20">
    <property type="match status" value="1"/>
</dbReference>
<feature type="transmembrane region" description="Helical" evidence="2">
    <location>
        <begin position="272"/>
        <end position="292"/>
    </location>
</feature>
<reference evidence="4 5" key="1">
    <citation type="journal article" date="2009" name="BMC Genomics">
        <title>The complete genome sequence of Xanthomonas albilineans provides new insights into the reductive genome evolution of the xylem-limited Xanthomonadaceae.</title>
        <authorList>
            <person name="Pieretti I."/>
            <person name="Royer M."/>
            <person name="Barbe V."/>
            <person name="Carrere S."/>
            <person name="Koebnik R."/>
            <person name="Cociancich S."/>
            <person name="Couloux A."/>
            <person name="Darrasse A."/>
            <person name="Gouzy J."/>
            <person name="Jacques M.A."/>
            <person name="Lauber E."/>
            <person name="Manceau C."/>
            <person name="Mangenot S."/>
            <person name="Poussier S."/>
            <person name="Segurens B."/>
            <person name="Szurek B."/>
            <person name="Verdier V."/>
            <person name="Arlat M."/>
            <person name="Rott P."/>
        </authorList>
    </citation>
    <scope>NUCLEOTIDE SEQUENCE [LARGE SCALE GENOMIC DNA]</scope>
    <source>
        <strain evidence="5">GPE PC73 / CFBP 7063</strain>
    </source>
</reference>
<dbReference type="GO" id="GO:0016301">
    <property type="term" value="F:kinase activity"/>
    <property type="evidence" value="ECO:0007669"/>
    <property type="project" value="UniProtKB-KW"/>
</dbReference>
<evidence type="ECO:0000259" key="3">
    <source>
        <dbReference type="PROSITE" id="PS50006"/>
    </source>
</evidence>
<dbReference type="STRING" id="380358.XALC_1707"/>
<organism evidence="4 5">
    <name type="scientific">Xanthomonas albilineans (strain GPE PC73 / CFBP 7063)</name>
    <dbReference type="NCBI Taxonomy" id="380358"/>
    <lineage>
        <taxon>Bacteria</taxon>
        <taxon>Pseudomonadati</taxon>
        <taxon>Pseudomonadota</taxon>
        <taxon>Gammaproteobacteria</taxon>
        <taxon>Lysobacterales</taxon>
        <taxon>Lysobacteraceae</taxon>
        <taxon>Xanthomonas</taxon>
    </lineage>
</organism>
<dbReference type="InterPro" id="IPR008984">
    <property type="entry name" value="SMAD_FHA_dom_sf"/>
</dbReference>
<evidence type="ECO:0000313" key="4">
    <source>
        <dbReference type="EMBL" id="CBA16203.1"/>
    </source>
</evidence>
<dbReference type="GO" id="GO:0005524">
    <property type="term" value="F:ATP binding"/>
    <property type="evidence" value="ECO:0007669"/>
    <property type="project" value="UniProtKB-KW"/>
</dbReference>
<dbReference type="SUPFAM" id="SSF49879">
    <property type="entry name" value="SMAD/FHA domain"/>
    <property type="match status" value="1"/>
</dbReference>
<evidence type="ECO:0000256" key="2">
    <source>
        <dbReference type="SAM" id="Phobius"/>
    </source>
</evidence>
<dbReference type="PROSITE" id="PS50006">
    <property type="entry name" value="FHA_DOMAIN"/>
    <property type="match status" value="1"/>
</dbReference>
<evidence type="ECO:0000313" key="5">
    <source>
        <dbReference type="Proteomes" id="UP000001890"/>
    </source>
</evidence>
<keyword evidence="4" id="KW-0547">Nucleotide-binding</keyword>
<dbReference type="Pfam" id="PF00498">
    <property type="entry name" value="FHA"/>
    <property type="match status" value="1"/>
</dbReference>
<protein>
    <submittedName>
        <fullName evidence="4">Putative atp-binding_kinase_domain_fha protein</fullName>
    </submittedName>
</protein>
<keyword evidence="4" id="KW-0067">ATP-binding</keyword>
<dbReference type="KEGG" id="xal:XALC_1707"/>
<dbReference type="eggNOG" id="COG1716">
    <property type="taxonomic scope" value="Bacteria"/>
</dbReference>
<sequence length="295" mass="32868">MNDPALCGCTPHCPGVTRFCARLQPARLRAVPDLQVHFSNRQQPDWPLRAGIHCIVRLASGEVRLVEDSEGARLLAQFRLDQRGLWLQVADGSRGIHVNGRRVRRMALLRAGDAVYADGVEMVLQGACQSLQRPPDPRDTADEDPCLVLRGLGGQHHGRSFTLDRVRHVGRLRECDIRIDDPAFAERHARLERHGERVLLRSLGDAQTQVNGIVVRNCWLQSGDQVVFDAQHRFVLEMPQASGGEPQMRDPARAAQTPTHTAMARPATVRRWPWLLLSALLLAAALSGLLWFGAR</sequence>
<dbReference type="InterPro" id="IPR000253">
    <property type="entry name" value="FHA_dom"/>
</dbReference>
<dbReference type="SMART" id="SM00240">
    <property type="entry name" value="FHA"/>
    <property type="match status" value="1"/>
</dbReference>
<dbReference type="AlphaFoldDB" id="D2UE52"/>
<keyword evidence="4" id="KW-0808">Transferase</keyword>